<keyword evidence="3" id="KW-0677">Repeat</keyword>
<feature type="repeat" description="WD" evidence="6">
    <location>
        <begin position="281"/>
        <end position="316"/>
    </location>
</feature>
<keyword evidence="4" id="KW-0156">Chromatin regulator</keyword>
<feature type="repeat" description="WD" evidence="6">
    <location>
        <begin position="325"/>
        <end position="367"/>
    </location>
</feature>
<dbReference type="SMART" id="SM00320">
    <property type="entry name" value="WD40"/>
    <property type="match status" value="6"/>
</dbReference>
<dbReference type="PROSITE" id="PS50082">
    <property type="entry name" value="WD_REPEATS_2"/>
    <property type="match status" value="3"/>
</dbReference>
<sequence length="435" mass="49127">MEDRRMMDPEEQAREADEELIEAKVANEEYKMWKKNSPFLYDVLFAQALDWPALTAQWLPDKQEVPGSNLAKHRLIYGTHTSSKAQNYLHIASIEIPSLQTPDPSDYDAQKGEIGGHGAAKTPFQFTTVQRINHPSEINKARYMPQNPNLIATWCTDGRVLVFDRTKHSSEPDPSGVSKPDIELVGHEAEGFGLSWNPQEEGWLATGSEDCTVRLWNTKGDFNKNDPAIHPARTFEHHSAIVNDVQHNPINPFLLGSVSDDLTLQILDTRQETNKVALHRKDAHADAVNCLAFHPHWESIVATGSSDHTVGLWDLRFLDKKLHSLENHNQTVINVDWHPTDSAVLASASVDKRINFWDVSKIGEEQTPEEAEDGPPELLFIHGGFTNSVTDFSWNRNDPWFMLATAEDNQLQIFRPARTIVQAPQKKVSNRDISE</sequence>
<dbReference type="Pfam" id="PF12265">
    <property type="entry name" value="CAF1C_H4-bd"/>
    <property type="match status" value="1"/>
</dbReference>
<keyword evidence="5" id="KW-0539">Nucleus</keyword>
<dbReference type="PROSITE" id="PS00678">
    <property type="entry name" value="WD_REPEATS_1"/>
    <property type="match status" value="2"/>
</dbReference>
<dbReference type="PANTHER" id="PTHR22850">
    <property type="entry name" value="WD40 REPEAT FAMILY"/>
    <property type="match status" value="1"/>
</dbReference>
<protein>
    <submittedName>
        <fullName evidence="8">WD40-repeat-containing domain protein</fullName>
    </submittedName>
</protein>
<gene>
    <name evidence="8" type="ORF">IWZ03DRAFT_344499</name>
</gene>
<evidence type="ECO:0000256" key="5">
    <source>
        <dbReference type="ARBA" id="ARBA00023242"/>
    </source>
</evidence>
<keyword evidence="2 6" id="KW-0853">WD repeat</keyword>
<evidence type="ECO:0000313" key="8">
    <source>
        <dbReference type="EMBL" id="KAK7520627.1"/>
    </source>
</evidence>
<name>A0ABR1KT81_9PEZI</name>
<dbReference type="PROSITE" id="PS50294">
    <property type="entry name" value="WD_REPEATS_REGION"/>
    <property type="match status" value="3"/>
</dbReference>
<evidence type="ECO:0000256" key="1">
    <source>
        <dbReference type="ARBA" id="ARBA00004123"/>
    </source>
</evidence>
<dbReference type="InterPro" id="IPR015943">
    <property type="entry name" value="WD40/YVTN_repeat-like_dom_sf"/>
</dbReference>
<proteinExistence type="predicted"/>
<dbReference type="SUPFAM" id="SSF50978">
    <property type="entry name" value="WD40 repeat-like"/>
    <property type="match status" value="1"/>
</dbReference>
<feature type="repeat" description="WD" evidence="6">
    <location>
        <begin position="184"/>
        <end position="217"/>
    </location>
</feature>
<evidence type="ECO:0000259" key="7">
    <source>
        <dbReference type="Pfam" id="PF12265"/>
    </source>
</evidence>
<reference evidence="8 9" key="1">
    <citation type="submission" date="2024-04" db="EMBL/GenBank/DDBJ databases">
        <title>Phyllosticta paracitricarpa is synonymous to the EU quarantine fungus P. citricarpa based on phylogenomic analyses.</title>
        <authorList>
            <consortium name="Lawrence Berkeley National Laboratory"/>
            <person name="Van Ingen-Buijs V.A."/>
            <person name="Van Westerhoven A.C."/>
            <person name="Haridas S."/>
            <person name="Skiadas P."/>
            <person name="Martin F."/>
            <person name="Groenewald J.Z."/>
            <person name="Crous P.W."/>
            <person name="Seidl M.F."/>
        </authorList>
    </citation>
    <scope>NUCLEOTIDE SEQUENCE [LARGE SCALE GENOMIC DNA]</scope>
    <source>
        <strain evidence="8 9">CBS 123371</strain>
    </source>
</reference>
<feature type="domain" description="Histone-binding protein RBBP4-like N-terminal" evidence="7">
    <location>
        <begin position="28"/>
        <end position="98"/>
    </location>
</feature>
<dbReference type="Pfam" id="PF00400">
    <property type="entry name" value="WD40"/>
    <property type="match status" value="4"/>
</dbReference>
<comment type="caution">
    <text evidence="8">The sequence shown here is derived from an EMBL/GenBank/DDBJ whole genome shotgun (WGS) entry which is preliminary data.</text>
</comment>
<evidence type="ECO:0000313" key="9">
    <source>
        <dbReference type="Proteomes" id="UP001363622"/>
    </source>
</evidence>
<evidence type="ECO:0000256" key="3">
    <source>
        <dbReference type="ARBA" id="ARBA00022737"/>
    </source>
</evidence>
<dbReference type="InterPro" id="IPR019775">
    <property type="entry name" value="WD40_repeat_CS"/>
</dbReference>
<dbReference type="Gene3D" id="2.130.10.10">
    <property type="entry name" value="YVTN repeat-like/Quinoprotein amine dehydrogenase"/>
    <property type="match status" value="1"/>
</dbReference>
<dbReference type="InterPro" id="IPR050459">
    <property type="entry name" value="WD_repeat_RBAP46/RBAP48/MSI1"/>
</dbReference>
<accession>A0ABR1KT81</accession>
<dbReference type="InterPro" id="IPR022052">
    <property type="entry name" value="Histone-bd_RBBP4-like_N"/>
</dbReference>
<dbReference type="Proteomes" id="UP001363622">
    <property type="component" value="Unassembled WGS sequence"/>
</dbReference>
<dbReference type="EMBL" id="JBBPHU010000003">
    <property type="protein sequence ID" value="KAK7520627.1"/>
    <property type="molecule type" value="Genomic_DNA"/>
</dbReference>
<organism evidence="8 9">
    <name type="scientific">Phyllosticta citriasiana</name>
    <dbReference type="NCBI Taxonomy" id="595635"/>
    <lineage>
        <taxon>Eukaryota</taxon>
        <taxon>Fungi</taxon>
        <taxon>Dikarya</taxon>
        <taxon>Ascomycota</taxon>
        <taxon>Pezizomycotina</taxon>
        <taxon>Dothideomycetes</taxon>
        <taxon>Dothideomycetes incertae sedis</taxon>
        <taxon>Botryosphaeriales</taxon>
        <taxon>Phyllostictaceae</taxon>
        <taxon>Phyllosticta</taxon>
    </lineage>
</organism>
<keyword evidence="9" id="KW-1185">Reference proteome</keyword>
<dbReference type="PRINTS" id="PR00320">
    <property type="entry name" value="GPROTEINBRPT"/>
</dbReference>
<dbReference type="InterPro" id="IPR036322">
    <property type="entry name" value="WD40_repeat_dom_sf"/>
</dbReference>
<dbReference type="InterPro" id="IPR001680">
    <property type="entry name" value="WD40_rpt"/>
</dbReference>
<evidence type="ECO:0000256" key="6">
    <source>
        <dbReference type="PROSITE-ProRule" id="PRU00221"/>
    </source>
</evidence>
<evidence type="ECO:0000256" key="2">
    <source>
        <dbReference type="ARBA" id="ARBA00022574"/>
    </source>
</evidence>
<comment type="subcellular location">
    <subcellularLocation>
        <location evidence="1">Nucleus</location>
    </subcellularLocation>
</comment>
<dbReference type="InterPro" id="IPR020472">
    <property type="entry name" value="WD40_PAC1"/>
</dbReference>
<evidence type="ECO:0000256" key="4">
    <source>
        <dbReference type="ARBA" id="ARBA00022853"/>
    </source>
</evidence>